<dbReference type="CDD" id="cd00077">
    <property type="entry name" value="HDc"/>
    <property type="match status" value="1"/>
</dbReference>
<dbReference type="Pfam" id="PF00072">
    <property type="entry name" value="Response_reg"/>
    <property type="match status" value="1"/>
</dbReference>
<dbReference type="RefSeq" id="WP_138855660.1">
    <property type="nucleotide sequence ID" value="NZ_CP040709.1"/>
</dbReference>
<feature type="domain" description="HD" evidence="3">
    <location>
        <begin position="168"/>
        <end position="292"/>
    </location>
</feature>
<feature type="modified residue" description="4-aspartylphosphate" evidence="1">
    <location>
        <position position="52"/>
    </location>
</feature>
<dbReference type="SMART" id="SM00448">
    <property type="entry name" value="REC"/>
    <property type="match status" value="1"/>
</dbReference>
<organism evidence="5 6">
    <name type="scientific">Inhella inkyongensis</name>
    <dbReference type="NCBI Taxonomy" id="392593"/>
    <lineage>
        <taxon>Bacteria</taxon>
        <taxon>Pseudomonadati</taxon>
        <taxon>Pseudomonadota</taxon>
        <taxon>Betaproteobacteria</taxon>
        <taxon>Burkholderiales</taxon>
        <taxon>Sphaerotilaceae</taxon>
        <taxon>Inhella</taxon>
    </lineage>
</organism>
<dbReference type="Gene3D" id="3.40.50.2300">
    <property type="match status" value="1"/>
</dbReference>
<gene>
    <name evidence="5" type="ORF">HNQ51_001996</name>
</gene>
<dbReference type="Pfam" id="PF13487">
    <property type="entry name" value="HD_5"/>
    <property type="match status" value="1"/>
</dbReference>
<dbReference type="GO" id="GO:0008081">
    <property type="term" value="F:phosphoric diester hydrolase activity"/>
    <property type="evidence" value="ECO:0007669"/>
    <property type="project" value="UniProtKB-ARBA"/>
</dbReference>
<keyword evidence="1" id="KW-0597">Phosphoprotein</keyword>
<dbReference type="EMBL" id="JACHHO010000002">
    <property type="protein sequence ID" value="MBB5204682.1"/>
    <property type="molecule type" value="Genomic_DNA"/>
</dbReference>
<dbReference type="InterPro" id="IPR001789">
    <property type="entry name" value="Sig_transdc_resp-reg_receiver"/>
</dbReference>
<dbReference type="OrthoDB" id="9763857at2"/>
<name>A0A840S541_9BURK</name>
<evidence type="ECO:0000313" key="6">
    <source>
        <dbReference type="Proteomes" id="UP000554837"/>
    </source>
</evidence>
<reference evidence="5 6" key="1">
    <citation type="submission" date="2020-08" db="EMBL/GenBank/DDBJ databases">
        <title>Genomic Encyclopedia of Type Strains, Phase IV (KMG-IV): sequencing the most valuable type-strain genomes for metagenomic binning, comparative biology and taxonomic classification.</title>
        <authorList>
            <person name="Goeker M."/>
        </authorList>
    </citation>
    <scope>NUCLEOTIDE SEQUENCE [LARGE SCALE GENOMIC DNA]</scope>
    <source>
        <strain evidence="5 6">DSM 23958</strain>
    </source>
</reference>
<feature type="domain" description="HD-GYP" evidence="4">
    <location>
        <begin position="146"/>
        <end position="343"/>
    </location>
</feature>
<dbReference type="SUPFAM" id="SSF109604">
    <property type="entry name" value="HD-domain/PDEase-like"/>
    <property type="match status" value="1"/>
</dbReference>
<accession>A0A840S541</accession>
<comment type="caution">
    <text evidence="5">The sequence shown here is derived from an EMBL/GenBank/DDBJ whole genome shotgun (WGS) entry which is preliminary data.</text>
</comment>
<evidence type="ECO:0000256" key="1">
    <source>
        <dbReference type="PROSITE-ProRule" id="PRU00169"/>
    </source>
</evidence>
<evidence type="ECO:0000259" key="2">
    <source>
        <dbReference type="PROSITE" id="PS50110"/>
    </source>
</evidence>
<dbReference type="PANTHER" id="PTHR45228">
    <property type="entry name" value="CYCLIC DI-GMP PHOSPHODIESTERASE TM_0186-RELATED"/>
    <property type="match status" value="1"/>
</dbReference>
<dbReference type="AlphaFoldDB" id="A0A840S541"/>
<dbReference type="InterPro" id="IPR011006">
    <property type="entry name" value="CheY-like_superfamily"/>
</dbReference>
<dbReference type="InterPro" id="IPR006674">
    <property type="entry name" value="HD_domain"/>
</dbReference>
<feature type="domain" description="Response regulatory" evidence="2">
    <location>
        <begin position="2"/>
        <end position="119"/>
    </location>
</feature>
<evidence type="ECO:0000313" key="5">
    <source>
        <dbReference type="EMBL" id="MBB5204682.1"/>
    </source>
</evidence>
<keyword evidence="6" id="KW-1185">Reference proteome</keyword>
<dbReference type="SUPFAM" id="SSF52172">
    <property type="entry name" value="CheY-like"/>
    <property type="match status" value="1"/>
</dbReference>
<dbReference type="PANTHER" id="PTHR45228:SF1">
    <property type="entry name" value="CYCLIC DI-GMP PHOSPHODIESTERASE TM_0186"/>
    <property type="match status" value="1"/>
</dbReference>
<dbReference type="SMART" id="SM00471">
    <property type="entry name" value="HDc"/>
    <property type="match status" value="1"/>
</dbReference>
<dbReference type="InterPro" id="IPR037522">
    <property type="entry name" value="HD_GYP_dom"/>
</dbReference>
<proteinExistence type="predicted"/>
<dbReference type="Gene3D" id="1.10.3210.10">
    <property type="entry name" value="Hypothetical protein af1432"/>
    <property type="match status" value="1"/>
</dbReference>
<dbReference type="InterPro" id="IPR003607">
    <property type="entry name" value="HD/PDEase_dom"/>
</dbReference>
<evidence type="ECO:0000259" key="4">
    <source>
        <dbReference type="PROSITE" id="PS51832"/>
    </source>
</evidence>
<dbReference type="PROSITE" id="PS50110">
    <property type="entry name" value="RESPONSE_REGULATORY"/>
    <property type="match status" value="1"/>
</dbReference>
<dbReference type="PROSITE" id="PS51832">
    <property type="entry name" value="HD_GYP"/>
    <property type="match status" value="1"/>
</dbReference>
<evidence type="ECO:0000259" key="3">
    <source>
        <dbReference type="PROSITE" id="PS51831"/>
    </source>
</evidence>
<dbReference type="GO" id="GO:0000160">
    <property type="term" value="P:phosphorelay signal transduction system"/>
    <property type="evidence" value="ECO:0007669"/>
    <property type="project" value="InterPro"/>
</dbReference>
<protein>
    <submittedName>
        <fullName evidence="5">Putative two-component system response regulator</fullName>
    </submittedName>
</protein>
<sequence>MNIVIVDDNLVNVALLRGLVRQIEGAQSVEFTDPRAGLEHVLRTDVDLLIVDYQMPELDGLDFVRILRSDTSKQDLPVLMVTADHEMELRHRALQLGANDFLTKPVDRVEFQARTRNMLALRRSQRALSERAVSLATEVALATDAIVARELDTILRLSKAAEYRDPETGAHVMRMAHYARLIALQLGLPEAEQELLLHAAPMHDIGKVGTPDHILLKPGRLSPEELVIMRQHARIGHDILADSASPYLQAAAMIALHHHERWDGQGYPLGLAGEAISLWGRIVAVADVFDALSSERPYKAAWTLEAARDFLLEHAGAHFDPRCVQAFVEAWDQVLEVRQRFQDEPPPPAESTLMELL</sequence>
<dbReference type="CDD" id="cd17551">
    <property type="entry name" value="REC_RpfG-like"/>
    <property type="match status" value="1"/>
</dbReference>
<dbReference type="PROSITE" id="PS51831">
    <property type="entry name" value="HD"/>
    <property type="match status" value="1"/>
</dbReference>
<dbReference type="InterPro" id="IPR052020">
    <property type="entry name" value="Cyclic_di-GMP/3'3'-cGAMP_PDE"/>
</dbReference>
<dbReference type="Proteomes" id="UP000554837">
    <property type="component" value="Unassembled WGS sequence"/>
</dbReference>